<evidence type="ECO:0000313" key="4">
    <source>
        <dbReference type="Proteomes" id="UP000667349"/>
    </source>
</evidence>
<dbReference type="GO" id="GO:0043527">
    <property type="term" value="C:tRNA methyltransferase complex"/>
    <property type="evidence" value="ECO:0007669"/>
    <property type="project" value="UniProtKB-ARBA"/>
</dbReference>
<dbReference type="SUPFAM" id="SSF143437">
    <property type="entry name" value="THUMP domain-like"/>
    <property type="match status" value="1"/>
</dbReference>
<dbReference type="Gene3D" id="3.40.50.150">
    <property type="entry name" value="Vaccinia Virus protein VP39"/>
    <property type="match status" value="1"/>
</dbReference>
<dbReference type="PANTHER" id="PTHR14911">
    <property type="entry name" value="THUMP DOMAIN-CONTAINING"/>
    <property type="match status" value="1"/>
</dbReference>
<dbReference type="GO" id="GO:0030488">
    <property type="term" value="P:tRNA methylation"/>
    <property type="evidence" value="ECO:0007669"/>
    <property type="project" value="TreeGrafter"/>
</dbReference>
<evidence type="ECO:0000313" key="3">
    <source>
        <dbReference type="EMBL" id="KAG5309235.1"/>
    </source>
</evidence>
<dbReference type="EMBL" id="JAANHZ010000622">
    <property type="protein sequence ID" value="KAG5309235.1"/>
    <property type="molecule type" value="Genomic_DNA"/>
</dbReference>
<dbReference type="SUPFAM" id="SSF53335">
    <property type="entry name" value="S-adenosyl-L-methionine-dependent methyltransferases"/>
    <property type="match status" value="2"/>
</dbReference>
<feature type="non-terminal residue" evidence="3">
    <location>
        <position position="1"/>
    </location>
</feature>
<comment type="caution">
    <text evidence="3">The sequence shown here is derived from an EMBL/GenBank/DDBJ whole genome shotgun (WGS) entry which is preliminary data.</text>
</comment>
<gene>
    <name evidence="3" type="primary">Thumpd3</name>
    <name evidence="3" type="ORF">G6Z75_0003725</name>
</gene>
<evidence type="ECO:0000256" key="1">
    <source>
        <dbReference type="SAM" id="MobiDB-lite"/>
    </source>
</evidence>
<feature type="region of interest" description="Disordered" evidence="1">
    <location>
        <begin position="158"/>
        <end position="192"/>
    </location>
</feature>
<accession>A0A836EXE4</accession>
<dbReference type="InterPro" id="IPR029063">
    <property type="entry name" value="SAM-dependent_MTases_sf"/>
</dbReference>
<name>A0A836EXE4_9HYME</name>
<dbReference type="Pfam" id="PF01170">
    <property type="entry name" value="UPF0020"/>
    <property type="match status" value="1"/>
</dbReference>
<organism evidence="3 4">
    <name type="scientific">Acromyrmex insinuator</name>
    <dbReference type="NCBI Taxonomy" id="230686"/>
    <lineage>
        <taxon>Eukaryota</taxon>
        <taxon>Metazoa</taxon>
        <taxon>Ecdysozoa</taxon>
        <taxon>Arthropoda</taxon>
        <taxon>Hexapoda</taxon>
        <taxon>Insecta</taxon>
        <taxon>Pterygota</taxon>
        <taxon>Neoptera</taxon>
        <taxon>Endopterygota</taxon>
        <taxon>Hymenoptera</taxon>
        <taxon>Apocrita</taxon>
        <taxon>Aculeata</taxon>
        <taxon>Formicoidea</taxon>
        <taxon>Formicidae</taxon>
        <taxon>Myrmicinae</taxon>
        <taxon>Acromyrmex</taxon>
    </lineage>
</organism>
<dbReference type="GO" id="GO:0016423">
    <property type="term" value="F:tRNA (guanine) methyltransferase activity"/>
    <property type="evidence" value="ECO:0007669"/>
    <property type="project" value="TreeGrafter"/>
</dbReference>
<dbReference type="AlphaFoldDB" id="A0A836EXE4"/>
<keyword evidence="4" id="KW-1185">Reference proteome</keyword>
<dbReference type="CDD" id="cd11715">
    <property type="entry name" value="THUMP_AdoMetMT"/>
    <property type="match status" value="1"/>
</dbReference>
<dbReference type="PANTHER" id="PTHR14911:SF13">
    <property type="entry name" value="TRNA (GUANINE(6)-N2)-METHYLTRANSFERASE THUMP3"/>
    <property type="match status" value="1"/>
</dbReference>
<evidence type="ECO:0000259" key="2">
    <source>
        <dbReference type="Pfam" id="PF01170"/>
    </source>
</evidence>
<reference evidence="3" key="1">
    <citation type="submission" date="2020-02" db="EMBL/GenBank/DDBJ databases">
        <title>Relaxed selection underlies rapid genomic changes in the transitions from sociality to social parasitism in ants.</title>
        <authorList>
            <person name="Bi X."/>
        </authorList>
    </citation>
    <scope>NUCLEOTIDE SEQUENCE</scope>
    <source>
        <strain evidence="3">BGI-DK2013a</strain>
        <tissue evidence="3">Whole body</tissue>
    </source>
</reference>
<protein>
    <submittedName>
        <fullName evidence="3">THUM3 protein</fullName>
    </submittedName>
</protein>
<dbReference type="InterPro" id="IPR000241">
    <property type="entry name" value="RlmKL-like_Mtase"/>
</dbReference>
<feature type="domain" description="Ribosomal RNA large subunit methyltransferase K/L-like methyltransferase" evidence="2">
    <location>
        <begin position="265"/>
        <end position="434"/>
    </location>
</feature>
<dbReference type="Proteomes" id="UP000667349">
    <property type="component" value="Unassembled WGS sequence"/>
</dbReference>
<sequence>MSASESVSQLFSESVANDKIFTIGVTVDTGFEWEAIDECKEKLGKDVRVIRQRGRIYFNIDWDEFPKVQEMRSIDHIFIVADNGNLSFNNDKESDLLHIRSYNLDILSNSDKIWKKTLEAWKCATSFKGKLYPTTEEYVEAKKEDLVAKTEMLEMRNKEKEEKDPYDWNVSEMKEEKGKKRGQDPSKSQENDVLKYRVTCERNGKHAVESKDVARVIGEVLQDKFHWLVDLSMYHLEILCKLVNDQLITHLRVTHKSKHHRNIVNFGPTTLRSTICYNLLKLANPKLGDIIVDPMCGGGSIPIEVYCMFTIIKLIVHKILFKQFQATLAFPHSYVLCGDNDSRAIDRTKSNMDASAITCKIDLVQWTASKLPFKDSFVDIIVTDMPFGKRSGNKFYNKIFYKKFLLEFGRIVKLNGRIVLLTYDRNNFKDALMAAGDLFWVIKIIGVNVGGLPAAVYVLNRTQVALDAFKPRVTKQYDYQKDNKDLSHSTKKPLSN</sequence>
<proteinExistence type="predicted"/>
<feature type="non-terminal residue" evidence="3">
    <location>
        <position position="496"/>
    </location>
</feature>
<dbReference type="Gene3D" id="3.30.2130.30">
    <property type="match status" value="1"/>
</dbReference>